<sequence>MPDSDPLPIMPRRTSPHAFRRLASRYLLAAILLLALRGHAETLLCHVTYGGETRILQAQPVSSPYTVPVRAIGSYFLFRMVFQPEPRDLATIKIYVFSERDDGPALIHQLTHPYPPPTPPRSSYGFTGLNSVHEPIRDGEIQYWCELSPVEKGTP</sequence>
<accession>A0A1A8XMV4</accession>
<dbReference type="AlphaFoldDB" id="A0A1A8XMV4"/>
<organism evidence="1 2">
    <name type="scientific">Candidatus Accumulibacter aalborgensis</name>
    <dbReference type="NCBI Taxonomy" id="1860102"/>
    <lineage>
        <taxon>Bacteria</taxon>
        <taxon>Pseudomonadati</taxon>
        <taxon>Pseudomonadota</taxon>
        <taxon>Betaproteobacteria</taxon>
        <taxon>Candidatus Accumulibacter</taxon>
    </lineage>
</organism>
<proteinExistence type="predicted"/>
<name>A0A1A8XMV4_9PROT</name>
<evidence type="ECO:0000313" key="1">
    <source>
        <dbReference type="EMBL" id="SBT05981.1"/>
    </source>
</evidence>
<dbReference type="Proteomes" id="UP000199169">
    <property type="component" value="Unassembled WGS sequence"/>
</dbReference>
<reference evidence="1 2" key="1">
    <citation type="submission" date="2016-06" db="EMBL/GenBank/DDBJ databases">
        <authorList>
            <person name="Kjaerup R.B."/>
            <person name="Dalgaard T.S."/>
            <person name="Juul-Madsen H.R."/>
        </authorList>
    </citation>
    <scope>NUCLEOTIDE SEQUENCE [LARGE SCALE GENOMIC DNA]</scope>
    <source>
        <strain evidence="1">3</strain>
    </source>
</reference>
<evidence type="ECO:0000313" key="2">
    <source>
        <dbReference type="Proteomes" id="UP000199169"/>
    </source>
</evidence>
<gene>
    <name evidence="1" type="ORF">ACCAA_290002</name>
</gene>
<keyword evidence="2" id="KW-1185">Reference proteome</keyword>
<dbReference type="STRING" id="1860102.ACCAA_290002"/>
<protein>
    <submittedName>
        <fullName evidence="1">Uncharacterized protein</fullName>
    </submittedName>
</protein>
<dbReference type="EMBL" id="FLQX01000104">
    <property type="protein sequence ID" value="SBT05981.1"/>
    <property type="molecule type" value="Genomic_DNA"/>
</dbReference>